<keyword evidence="5" id="KW-0378">Hydrolase</keyword>
<dbReference type="GO" id="GO:0004560">
    <property type="term" value="F:alpha-L-fucosidase activity"/>
    <property type="evidence" value="ECO:0007669"/>
    <property type="project" value="InterPro"/>
</dbReference>
<dbReference type="PANTHER" id="PTHR31084">
    <property type="entry name" value="ALPHA-L-FUCOSIDASE 2"/>
    <property type="match status" value="1"/>
</dbReference>
<dbReference type="InterPro" id="IPR012341">
    <property type="entry name" value="6hp_glycosidase-like_sf"/>
</dbReference>
<dbReference type="InterPro" id="IPR049053">
    <property type="entry name" value="AFCA-like_C"/>
</dbReference>
<evidence type="ECO:0000259" key="2">
    <source>
        <dbReference type="Pfam" id="PF14498"/>
    </source>
</evidence>
<evidence type="ECO:0000259" key="4">
    <source>
        <dbReference type="Pfam" id="PF22124"/>
    </source>
</evidence>
<feature type="domain" description="Glycosyl hydrolase family 95 catalytic" evidence="4">
    <location>
        <begin position="285"/>
        <end position="697"/>
    </location>
</feature>
<dbReference type="PANTHER" id="PTHR31084:SF0">
    <property type="entry name" value="ALPHA-L-FUCOSIDASE 2"/>
    <property type="match status" value="1"/>
</dbReference>
<dbReference type="PROSITE" id="PS51257">
    <property type="entry name" value="PROKAR_LIPOPROTEIN"/>
    <property type="match status" value="1"/>
</dbReference>
<dbReference type="InterPro" id="IPR016518">
    <property type="entry name" value="Alpha-L-fucosidase"/>
</dbReference>
<evidence type="ECO:0000259" key="3">
    <source>
        <dbReference type="Pfam" id="PF21307"/>
    </source>
</evidence>
<dbReference type="InterPro" id="IPR027414">
    <property type="entry name" value="GH95_N_dom"/>
</dbReference>
<proteinExistence type="predicted"/>
<feature type="signal peptide" evidence="1">
    <location>
        <begin position="1"/>
        <end position="18"/>
    </location>
</feature>
<dbReference type="Pfam" id="PF21307">
    <property type="entry name" value="Glyco_hydro_95_C"/>
    <property type="match status" value="1"/>
</dbReference>
<comment type="caution">
    <text evidence="5">The sequence shown here is derived from an EMBL/GenBank/DDBJ whole genome shotgun (WGS) entry which is preliminary data.</text>
</comment>
<evidence type="ECO:0000313" key="6">
    <source>
        <dbReference type="Proteomes" id="UP000824246"/>
    </source>
</evidence>
<dbReference type="AlphaFoldDB" id="A0A9D1VS71"/>
<dbReference type="GO" id="GO:0005975">
    <property type="term" value="P:carbohydrate metabolic process"/>
    <property type="evidence" value="ECO:0007669"/>
    <property type="project" value="InterPro"/>
</dbReference>
<evidence type="ECO:0000313" key="5">
    <source>
        <dbReference type="EMBL" id="HIX45813.1"/>
    </source>
</evidence>
<evidence type="ECO:0000256" key="1">
    <source>
        <dbReference type="SAM" id="SignalP"/>
    </source>
</evidence>
<dbReference type="Pfam" id="PF22124">
    <property type="entry name" value="Glyco_hydro_95_cat"/>
    <property type="match status" value="1"/>
</dbReference>
<name>A0A9D1VS71_9BACT</name>
<reference evidence="5" key="2">
    <citation type="submission" date="2021-04" db="EMBL/GenBank/DDBJ databases">
        <authorList>
            <person name="Gilroy R."/>
        </authorList>
    </citation>
    <scope>NUCLEOTIDE SEQUENCE</scope>
    <source>
        <strain evidence="5">ChiHjej12B11-16260</strain>
    </source>
</reference>
<protein>
    <submittedName>
        <fullName evidence="5">Glycoside hydrolase family 95 protein</fullName>
    </submittedName>
</protein>
<dbReference type="Proteomes" id="UP000824246">
    <property type="component" value="Unassembled WGS sequence"/>
</dbReference>
<dbReference type="InterPro" id="IPR008928">
    <property type="entry name" value="6-hairpin_glycosidase_sf"/>
</dbReference>
<dbReference type="PIRSF" id="PIRSF007663">
    <property type="entry name" value="UCP007663"/>
    <property type="match status" value="1"/>
</dbReference>
<keyword evidence="1" id="KW-0732">Signal</keyword>
<dbReference type="Gene3D" id="1.50.10.10">
    <property type="match status" value="1"/>
</dbReference>
<organism evidence="5 6">
    <name type="scientific">Candidatus Barnesiella excrementipullorum</name>
    <dbReference type="NCBI Taxonomy" id="2838479"/>
    <lineage>
        <taxon>Bacteria</taxon>
        <taxon>Pseudomonadati</taxon>
        <taxon>Bacteroidota</taxon>
        <taxon>Bacteroidia</taxon>
        <taxon>Bacteroidales</taxon>
        <taxon>Barnesiellaceae</taxon>
        <taxon>Barnesiella</taxon>
    </lineage>
</organism>
<dbReference type="Pfam" id="PF14498">
    <property type="entry name" value="Glyco_hyd_65N_2"/>
    <property type="match status" value="1"/>
</dbReference>
<dbReference type="SUPFAM" id="SSF48208">
    <property type="entry name" value="Six-hairpin glycosidases"/>
    <property type="match status" value="1"/>
</dbReference>
<accession>A0A9D1VS71</accession>
<dbReference type="InterPro" id="IPR054363">
    <property type="entry name" value="GH95_cat"/>
</dbReference>
<feature type="chain" id="PRO_5038562830" evidence="1">
    <location>
        <begin position="19"/>
        <end position="796"/>
    </location>
</feature>
<feature type="domain" description="Alpha fucosidase A-like C-terminal" evidence="3">
    <location>
        <begin position="699"/>
        <end position="792"/>
    </location>
</feature>
<feature type="domain" description="Glycosyl hydrolase family 95 N-terminal" evidence="2">
    <location>
        <begin position="30"/>
        <end position="265"/>
    </location>
</feature>
<sequence>MKHTHLLFAAALSLGCLASCSQQEQTDWRLWYEQPADEWMKALPVGNGRLGAMVYGGAPVETIALNEITFWTGYYDAQQDPVGGAEHQAEMRRLFFAGDYDRMHEVASKYMTGRAAKFGSHVPVGDMKIAFQHSDSVTGFSRELDLADAIASVSYRVNDTLYERELFCSHPADVMVMKITSDKRAAVGFDLSFDFNKSAKIKVEGNKIVFSGNTDVQSDAKSGVAFCGMARVELKGGSCAAYGDGIAVRDADEAVIYYDLNTDFCNENPASVTQQHIDAAVSMPYDELRAAHVADFGALFSRVSLDLGAGSASSLPTDVRQQRLAEGADDAGLAALFMQYGRYILISGSRENSPLPLNLQGNWNDNLACNMGWNCDYHLDINTQQNYWNANVCNLAECNAPLFKYIEMLVPYGRETVRTVYGTRGWTAHTTANCWGHTSPSGSIYWGAFPTGGTWLALQMAEHFAFTRDTVFLREEAYPVLKENALFLLDYLTEDPHTGYLLTGPSISPENGFGYNGKGYCLSMMPTVDRVLAYELFTNLIDYCEILQIDADFCDTLQAAVGKLPPLKIGAKGQLQEWYYDYDEIYPNHRHTSHLLGLFPYYQVNTPELEAACRVTIENRLNAPGWEDVEWSRANSICYYARLGDAGEAYRCLKTLITDLSRENLFTMSPKGIAGAPWDIFAVDGNTAGSAAVAEMLLQSHKGYIEFLPALPAEWNNGSFSGLCVRGGAEAAVRWRDGLLQDARLTATASNLFSIKIPDAAHDLSFYVNGVKQELLPDSDGLVVVSLQKGDIFEMK</sequence>
<reference evidence="5" key="1">
    <citation type="journal article" date="2021" name="PeerJ">
        <title>Extensive microbial diversity within the chicken gut microbiome revealed by metagenomics and culture.</title>
        <authorList>
            <person name="Gilroy R."/>
            <person name="Ravi A."/>
            <person name="Getino M."/>
            <person name="Pursley I."/>
            <person name="Horton D.L."/>
            <person name="Alikhan N.F."/>
            <person name="Baker D."/>
            <person name="Gharbi K."/>
            <person name="Hall N."/>
            <person name="Watson M."/>
            <person name="Adriaenssens E.M."/>
            <person name="Foster-Nyarko E."/>
            <person name="Jarju S."/>
            <person name="Secka A."/>
            <person name="Antonio M."/>
            <person name="Oren A."/>
            <person name="Chaudhuri R.R."/>
            <person name="La Ragione R."/>
            <person name="Hildebrand F."/>
            <person name="Pallen M.J."/>
        </authorList>
    </citation>
    <scope>NUCLEOTIDE SEQUENCE</scope>
    <source>
        <strain evidence="5">ChiHjej12B11-16260</strain>
    </source>
</reference>
<gene>
    <name evidence="5" type="ORF">H9982_06290</name>
</gene>
<dbReference type="EMBL" id="DXFB01000160">
    <property type="protein sequence ID" value="HIX45813.1"/>
    <property type="molecule type" value="Genomic_DNA"/>
</dbReference>